<feature type="compositionally biased region" description="Low complexity" evidence="1">
    <location>
        <begin position="297"/>
        <end position="306"/>
    </location>
</feature>
<evidence type="ECO:0000256" key="1">
    <source>
        <dbReference type="SAM" id="MobiDB-lite"/>
    </source>
</evidence>
<feature type="compositionally biased region" description="Polar residues" evidence="1">
    <location>
        <begin position="630"/>
        <end position="641"/>
    </location>
</feature>
<feature type="compositionally biased region" description="Low complexity" evidence="1">
    <location>
        <begin position="85"/>
        <end position="98"/>
    </location>
</feature>
<feature type="compositionally biased region" description="Low complexity" evidence="1">
    <location>
        <begin position="856"/>
        <end position="866"/>
    </location>
</feature>
<feature type="region of interest" description="Disordered" evidence="1">
    <location>
        <begin position="654"/>
        <end position="802"/>
    </location>
</feature>
<name>A0ABR4AIF0_9LECA</name>
<feature type="compositionally biased region" description="Low complexity" evidence="1">
    <location>
        <begin position="1041"/>
        <end position="1053"/>
    </location>
</feature>
<evidence type="ECO:0000313" key="3">
    <source>
        <dbReference type="Proteomes" id="UP001590950"/>
    </source>
</evidence>
<feature type="region of interest" description="Disordered" evidence="1">
    <location>
        <begin position="115"/>
        <end position="156"/>
    </location>
</feature>
<proteinExistence type="predicted"/>
<gene>
    <name evidence="2" type="ORF">N7G274_002730</name>
</gene>
<keyword evidence="3" id="KW-1185">Reference proteome</keyword>
<feature type="compositionally biased region" description="Polar residues" evidence="1">
    <location>
        <begin position="273"/>
        <end position="291"/>
    </location>
</feature>
<feature type="region of interest" description="Disordered" evidence="1">
    <location>
        <begin position="64"/>
        <end position="98"/>
    </location>
</feature>
<feature type="compositionally biased region" description="Basic and acidic residues" evidence="1">
    <location>
        <begin position="693"/>
        <end position="703"/>
    </location>
</feature>
<feature type="compositionally biased region" description="Basic residues" evidence="1">
    <location>
        <begin position="119"/>
        <end position="129"/>
    </location>
</feature>
<feature type="region of interest" description="Disordered" evidence="1">
    <location>
        <begin position="174"/>
        <end position="306"/>
    </location>
</feature>
<evidence type="ECO:0000313" key="2">
    <source>
        <dbReference type="EMBL" id="KAL2044955.1"/>
    </source>
</evidence>
<feature type="region of interest" description="Disordered" evidence="1">
    <location>
        <begin position="22"/>
        <end position="51"/>
    </location>
</feature>
<protein>
    <submittedName>
        <fullName evidence="2">Uncharacterized protein</fullName>
    </submittedName>
</protein>
<reference evidence="2 3" key="1">
    <citation type="submission" date="2024-09" db="EMBL/GenBank/DDBJ databases">
        <title>Rethinking Asexuality: The Enigmatic Case of Functional Sexual Genes in Lepraria (Stereocaulaceae).</title>
        <authorList>
            <person name="Doellman M."/>
            <person name="Sun Y."/>
            <person name="Barcenas-Pena A."/>
            <person name="Lumbsch H.T."/>
            <person name="Grewe F."/>
        </authorList>
    </citation>
    <scope>NUCLEOTIDE SEQUENCE [LARGE SCALE GENOMIC DNA]</scope>
    <source>
        <strain evidence="2 3">Mercado 3170</strain>
    </source>
</reference>
<feature type="region of interest" description="Disordered" evidence="1">
    <location>
        <begin position="548"/>
        <end position="599"/>
    </location>
</feature>
<dbReference type="Proteomes" id="UP001590950">
    <property type="component" value="Unassembled WGS sequence"/>
</dbReference>
<accession>A0ABR4AIF0</accession>
<sequence length="1116" mass="124097">MMATTMPLSEVPLNHVRLNGQLREPQGKQNAKFRPTTPNGDENGHTLQEPSSIQSMLRNTTETGDVGQFSIKPSRVPSFIPRPLAAPSSRSQVSPSQRSPAVFYYSGYGEYNGQYNGHNARHAPPRSRHGAPSSNGSLTPKHSHEQFRGPQRNPSIEDFRTYSMTQSSFVNHSLTQRHPYGNGHHQGRGSGHNLRPRSPFAYPTRLKRPGYRPSSPALSDLNRSMASQSPGPQRDPSTRAGSPSSAYDMNRALSPWQQGFNRSDPMLRPYPPTQSAVTPRVRTPSQSSTRASPPKPSSSLRRVTSSSHLRVINDDWPREESLPSSSIFYDYTEAFDEPDLYHSTSMTTGILVEESPFDTRTDDYFAEDESPKVASPAELPANDNPKEALLQIQNVPVDQGLFNYNGNTAAWTQISRQDLSDVLELPEKEMQADQSAYNSSHNGEHREIEQKAQLEHPEKIHPTVKVLGQQMQPPTKDHPGQLLSEIEDGSSAAKPSRVSYQGSFTPVGSVFSTRSSPRLEIRGPTPEPMDESKTVIGPQLKLEIPKIGSDHGGKSPEVDSAHPVDSLRAPSFEGQSGADFTEILSPTPERSIASPGSRNRFSKILSIDEGISELDPIVSPHVAGRRNDSPSEVSRTSSFGHSNAEHLWRKRSSFFREKPAKPPLPKMPIIDVLSDSEEEPELSNGLRATFCKPESENPRRREAPTPTPQPSRIPRRGIGTPLKMQRIPASRKSIPDMLNPVEESTVQPDRQDKATPTDSSHAAIAPPMKEPPPADKNLPPLPKEQAGIVSFPPPARISQSDLPFSFTPLTQRKSEDDSIAKLEAAASLYLNQEEQYHDAEETLPPVTTNADEPVNRRSAASPLSSRPWNLETSYPWNNQVPELEVTMPNETQDPVPKLPKFKLRIHRASSSTGKLSRMCQSSEAASNPFAASNDVLQGPAFRRKRDPNLTVFPGQINSSHAIMQASPQQTRFVENFEQRSPVITLLPPSPGHEVRSFFSDDSSQVRPRGSLRKRFSDFRARIPRAASSDEKRSYDRGLLTSALGRSRASGRSSRQSEHTVGGSSHASRVRRARWRMFEKLRIWWHHGQDKVQDWGWKMRYRRGRYRAASTPLYAGV</sequence>
<feature type="compositionally biased region" description="Basic and acidic residues" evidence="1">
    <location>
        <begin position="548"/>
        <end position="562"/>
    </location>
</feature>
<feature type="compositionally biased region" description="Polar residues" evidence="1">
    <location>
        <begin position="36"/>
        <end position="51"/>
    </location>
</feature>
<feature type="region of interest" description="Disordered" evidence="1">
    <location>
        <begin position="1041"/>
        <end position="1065"/>
    </location>
</feature>
<comment type="caution">
    <text evidence="2">The sequence shown here is derived from an EMBL/GenBank/DDBJ whole genome shotgun (WGS) entry which is preliminary data.</text>
</comment>
<feature type="region of interest" description="Disordered" evidence="1">
    <location>
        <begin position="843"/>
        <end position="866"/>
    </location>
</feature>
<feature type="region of interest" description="Disordered" evidence="1">
    <location>
        <begin position="470"/>
        <end position="501"/>
    </location>
</feature>
<dbReference type="EMBL" id="JBEFKJ010000008">
    <property type="protein sequence ID" value="KAL2044955.1"/>
    <property type="molecule type" value="Genomic_DNA"/>
</dbReference>
<feature type="compositionally biased region" description="Polar residues" evidence="1">
    <location>
        <begin position="221"/>
        <end position="231"/>
    </location>
</feature>
<feature type="region of interest" description="Disordered" evidence="1">
    <location>
        <begin position="619"/>
        <end position="642"/>
    </location>
</feature>
<organism evidence="2 3">
    <name type="scientific">Stereocaulon virgatum</name>
    <dbReference type="NCBI Taxonomy" id="373712"/>
    <lineage>
        <taxon>Eukaryota</taxon>
        <taxon>Fungi</taxon>
        <taxon>Dikarya</taxon>
        <taxon>Ascomycota</taxon>
        <taxon>Pezizomycotina</taxon>
        <taxon>Lecanoromycetes</taxon>
        <taxon>OSLEUM clade</taxon>
        <taxon>Lecanoromycetidae</taxon>
        <taxon>Lecanorales</taxon>
        <taxon>Lecanorineae</taxon>
        <taxon>Stereocaulaceae</taxon>
        <taxon>Stereocaulon</taxon>
    </lineage>
</organism>